<dbReference type="EMBL" id="QQRQ01000024">
    <property type="protein sequence ID" value="RFT05866.1"/>
    <property type="molecule type" value="Genomic_DNA"/>
</dbReference>
<organism evidence="2 3">
    <name type="scientific">Evtepia gabavorous</name>
    <dbReference type="NCBI Taxonomy" id="2211183"/>
    <lineage>
        <taxon>Bacteria</taxon>
        <taxon>Bacillati</taxon>
        <taxon>Bacillota</taxon>
        <taxon>Clostridia</taxon>
        <taxon>Eubacteriales</taxon>
        <taxon>Evtepia</taxon>
    </lineage>
</organism>
<evidence type="ECO:0000313" key="3">
    <source>
        <dbReference type="Proteomes" id="UP000260649"/>
    </source>
</evidence>
<proteinExistence type="predicted"/>
<dbReference type="Proteomes" id="UP000260649">
    <property type="component" value="Unassembled WGS sequence"/>
</dbReference>
<reference evidence="2 3" key="1">
    <citation type="submission" date="2018-07" db="EMBL/GenBank/DDBJ databases">
        <title>GABA Modulating Bacteria of the Human Gut Microbiota.</title>
        <authorList>
            <person name="Strandwitz P."/>
            <person name="Kim K.H."/>
            <person name="Terekhova D."/>
            <person name="Liu J.K."/>
            <person name="Sharma A."/>
            <person name="Levering J."/>
            <person name="Mcdonald D."/>
            <person name="Dietrich D."/>
            <person name="Ramadhar T.R."/>
            <person name="Lekbua A."/>
            <person name="Mroue N."/>
            <person name="Liston C."/>
            <person name="Stewart E.J."/>
            <person name="Dubin M.J."/>
            <person name="Zengler K."/>
            <person name="Knight R."/>
            <person name="Gilbert J.A."/>
            <person name="Clardy J."/>
            <person name="Lewis K."/>
        </authorList>
    </citation>
    <scope>NUCLEOTIDE SEQUENCE [LARGE SCALE GENOMIC DNA]</scope>
    <source>
        <strain evidence="2 3">KLE1738</strain>
    </source>
</reference>
<dbReference type="RefSeq" id="WP_117142671.1">
    <property type="nucleotide sequence ID" value="NZ_CAKXKJ010000001.1"/>
</dbReference>
<comment type="caution">
    <text evidence="2">The sequence shown here is derived from an EMBL/GenBank/DDBJ whole genome shotgun (WGS) entry which is preliminary data.</text>
</comment>
<feature type="compositionally biased region" description="Low complexity" evidence="1">
    <location>
        <begin position="67"/>
        <end position="78"/>
    </location>
</feature>
<dbReference type="GeneID" id="97996131"/>
<gene>
    <name evidence="2" type="ORF">DV520_10330</name>
</gene>
<sequence>MAKKRKWGRVLAFGAITAALGGIAAYKHRKEIERTLQEIADQMDAWEESSEFFTDQDTVVHTVNPAPEGVEEAPAAENEPAESDFVDAAPAETEEKPSTAE</sequence>
<feature type="region of interest" description="Disordered" evidence="1">
    <location>
        <begin position="67"/>
        <end position="101"/>
    </location>
</feature>
<dbReference type="AlphaFoldDB" id="A0A3E2B1K5"/>
<evidence type="ECO:0000313" key="2">
    <source>
        <dbReference type="EMBL" id="RFT05866.1"/>
    </source>
</evidence>
<protein>
    <submittedName>
        <fullName evidence="2">Uncharacterized protein</fullName>
    </submittedName>
</protein>
<accession>A0A3E2B1K5</accession>
<keyword evidence="3" id="KW-1185">Reference proteome</keyword>
<name>A0A3E2B1K5_9FIRM</name>
<evidence type="ECO:0000256" key="1">
    <source>
        <dbReference type="SAM" id="MobiDB-lite"/>
    </source>
</evidence>